<evidence type="ECO:0000259" key="3">
    <source>
        <dbReference type="PROSITE" id="PS51186"/>
    </source>
</evidence>
<evidence type="ECO:0000256" key="2">
    <source>
        <dbReference type="ARBA" id="ARBA00023315"/>
    </source>
</evidence>
<keyword evidence="2 4" id="KW-0012">Acyltransferase</keyword>
<dbReference type="InterPro" id="IPR016181">
    <property type="entry name" value="Acyl_CoA_acyltransferase"/>
</dbReference>
<reference evidence="4" key="1">
    <citation type="submission" date="2022-10" db="EMBL/GenBank/DDBJ databases">
        <title>Complete genome sequence of Schlegelella aquatica LMG 23380.</title>
        <authorList>
            <person name="Musilova J."/>
            <person name="Kourilova X."/>
            <person name="Bezdicek M."/>
            <person name="Hermankova K."/>
            <person name="Obruca S."/>
            <person name="Sedlar K."/>
        </authorList>
    </citation>
    <scope>NUCLEOTIDE SEQUENCE</scope>
    <source>
        <strain evidence="4">LMG 23380</strain>
    </source>
</reference>
<dbReference type="PANTHER" id="PTHR43072:SF23">
    <property type="entry name" value="UPF0039 PROTEIN C11D3.02C"/>
    <property type="match status" value="1"/>
</dbReference>
<dbReference type="EC" id="2.3.1.-" evidence="4"/>
<accession>A0ABY6MNP4</accession>
<keyword evidence="5" id="KW-1185">Reference proteome</keyword>
<dbReference type="PROSITE" id="PS51186">
    <property type="entry name" value="GNAT"/>
    <property type="match status" value="2"/>
</dbReference>
<proteinExistence type="predicted"/>
<feature type="domain" description="N-acetyltransferase" evidence="3">
    <location>
        <begin position="1"/>
        <end position="159"/>
    </location>
</feature>
<dbReference type="SUPFAM" id="SSF55729">
    <property type="entry name" value="Acyl-CoA N-acyltransferases (Nat)"/>
    <property type="match status" value="2"/>
</dbReference>
<protein>
    <submittedName>
        <fullName evidence="4">GNAT family N-acetyltransferase</fullName>
        <ecNumber evidence="4">2.3.1.-</ecNumber>
    </submittedName>
</protein>
<dbReference type="InterPro" id="IPR000182">
    <property type="entry name" value="GNAT_dom"/>
</dbReference>
<dbReference type="EMBL" id="CP110257">
    <property type="protein sequence ID" value="UZD54128.1"/>
    <property type="molecule type" value="Genomic_DNA"/>
</dbReference>
<dbReference type="GO" id="GO:0016746">
    <property type="term" value="F:acyltransferase activity"/>
    <property type="evidence" value="ECO:0007669"/>
    <property type="project" value="UniProtKB-KW"/>
</dbReference>
<evidence type="ECO:0000256" key="1">
    <source>
        <dbReference type="ARBA" id="ARBA00022679"/>
    </source>
</evidence>
<feature type="domain" description="N-acetyltransferase" evidence="3">
    <location>
        <begin position="162"/>
        <end position="316"/>
    </location>
</feature>
<dbReference type="Gene3D" id="3.40.630.30">
    <property type="match status" value="2"/>
</dbReference>
<evidence type="ECO:0000313" key="4">
    <source>
        <dbReference type="EMBL" id="UZD54128.1"/>
    </source>
</evidence>
<gene>
    <name evidence="4" type="ORF">OMP39_10610</name>
</gene>
<sequence>MKVSSLLPPCSFSAVPAAPHDRAEIAALLARCGLGREHFRVETGEFFVVREQPHVAACAAIERRGEVALLRSVAVDPARRAEGLGRAVVLAALHRALEAGVREVWLRSEDAQDYWALHGFRIAPSQAAPAALLEVQELESQELDGRRGAPATLMRLDLSAGLLVRPAEKADMAQVLAIYNHEVRTSTSTYQYAERTLEEQVAQWELKRSDGHGFFVATTLDGRIAGYATYGLFRPREGWRFTCEHSVYLHADWRGRGVGKLLMAPVMAHARRRGFHVMVGVVDAANEASVRLHRSLGFDVAGIIKEGGYKFDRWLDVALLQARL</sequence>
<dbReference type="PANTHER" id="PTHR43072">
    <property type="entry name" value="N-ACETYLTRANSFERASE"/>
    <property type="match status" value="1"/>
</dbReference>
<dbReference type="Proteomes" id="UP001163266">
    <property type="component" value="Chromosome"/>
</dbReference>
<organism evidence="4 5">
    <name type="scientific">Caldimonas aquatica</name>
    <dbReference type="NCBI Taxonomy" id="376175"/>
    <lineage>
        <taxon>Bacteria</taxon>
        <taxon>Pseudomonadati</taxon>
        <taxon>Pseudomonadota</taxon>
        <taxon>Betaproteobacteria</taxon>
        <taxon>Burkholderiales</taxon>
        <taxon>Sphaerotilaceae</taxon>
        <taxon>Caldimonas</taxon>
    </lineage>
</organism>
<dbReference type="RefSeq" id="WP_264891697.1">
    <property type="nucleotide sequence ID" value="NZ_CP110257.1"/>
</dbReference>
<name>A0ABY6MNP4_9BURK</name>
<dbReference type="CDD" id="cd04301">
    <property type="entry name" value="NAT_SF"/>
    <property type="match status" value="2"/>
</dbReference>
<dbReference type="Pfam" id="PF00583">
    <property type="entry name" value="Acetyltransf_1"/>
    <property type="match status" value="2"/>
</dbReference>
<evidence type="ECO:0000313" key="5">
    <source>
        <dbReference type="Proteomes" id="UP001163266"/>
    </source>
</evidence>
<keyword evidence="1 4" id="KW-0808">Transferase</keyword>